<comment type="caution">
    <text evidence="2">The sequence shown here is derived from an EMBL/GenBank/DDBJ whole genome shotgun (WGS) entry which is preliminary data.</text>
</comment>
<keyword evidence="3" id="KW-1185">Reference proteome</keyword>
<dbReference type="RefSeq" id="WP_344941598.1">
    <property type="nucleotide sequence ID" value="NZ_BAAAZG010000002.1"/>
</dbReference>
<dbReference type="EMBL" id="BAAAZG010000002">
    <property type="protein sequence ID" value="GAA4060102.1"/>
    <property type="molecule type" value="Genomic_DNA"/>
</dbReference>
<reference evidence="3" key="1">
    <citation type="journal article" date="2019" name="Int. J. Syst. Evol. Microbiol.">
        <title>The Global Catalogue of Microorganisms (GCM) 10K type strain sequencing project: providing services to taxonomists for standard genome sequencing and annotation.</title>
        <authorList>
            <consortium name="The Broad Institute Genomics Platform"/>
            <consortium name="The Broad Institute Genome Sequencing Center for Infectious Disease"/>
            <person name="Wu L."/>
            <person name="Ma J."/>
        </authorList>
    </citation>
    <scope>NUCLEOTIDE SEQUENCE [LARGE SCALE GENOMIC DNA]</scope>
    <source>
        <strain evidence="3">JCM 16702</strain>
    </source>
</reference>
<organism evidence="2 3">
    <name type="scientific">Actinomadura miaoliensis</name>
    <dbReference type="NCBI Taxonomy" id="430685"/>
    <lineage>
        <taxon>Bacteria</taxon>
        <taxon>Bacillati</taxon>
        <taxon>Actinomycetota</taxon>
        <taxon>Actinomycetes</taxon>
        <taxon>Streptosporangiales</taxon>
        <taxon>Thermomonosporaceae</taxon>
        <taxon>Actinomadura</taxon>
    </lineage>
</organism>
<dbReference type="Proteomes" id="UP001500683">
    <property type="component" value="Unassembled WGS sequence"/>
</dbReference>
<evidence type="ECO:0000313" key="3">
    <source>
        <dbReference type="Proteomes" id="UP001500683"/>
    </source>
</evidence>
<accession>A0ABP7V5M3</accession>
<name>A0ABP7V5M3_9ACTN</name>
<proteinExistence type="predicted"/>
<evidence type="ECO:0008006" key="4">
    <source>
        <dbReference type="Google" id="ProtNLM"/>
    </source>
</evidence>
<keyword evidence="1" id="KW-1133">Transmembrane helix</keyword>
<sequence>MAQLPHQPTRDGHRGRRGGPNVVVVVAVTAAVTAVAVAGAIIFLATRGTSERQVIFTGQVVITDTDPTTAYFIWDKDSCTGAGRYGDVAQGAVVEVRDEDGKVLGVSQLRGGAPEGFRKNTLGTTAERCVFLIDGRAVPERDVYRVVVGRQAPWTVEAEQLGQAMVRLGD</sequence>
<evidence type="ECO:0000256" key="1">
    <source>
        <dbReference type="SAM" id="Phobius"/>
    </source>
</evidence>
<protein>
    <recommendedName>
        <fullName evidence="4">Serine/threonine protein kinase</fullName>
    </recommendedName>
</protein>
<keyword evidence="1" id="KW-0472">Membrane</keyword>
<evidence type="ECO:0000313" key="2">
    <source>
        <dbReference type="EMBL" id="GAA4060102.1"/>
    </source>
</evidence>
<keyword evidence="1" id="KW-0812">Transmembrane</keyword>
<gene>
    <name evidence="2" type="ORF">GCM10022214_10950</name>
</gene>
<feature type="transmembrane region" description="Helical" evidence="1">
    <location>
        <begin position="21"/>
        <end position="45"/>
    </location>
</feature>